<dbReference type="RefSeq" id="WP_038066120.1">
    <property type="nucleotide sequence ID" value="NZ_FOVB01000002.1"/>
</dbReference>
<gene>
    <name evidence="1" type="ORF">DL1_03205</name>
</gene>
<dbReference type="EMBL" id="JHEH01000012">
    <property type="protein sequence ID" value="KEP69649.1"/>
    <property type="molecule type" value="Genomic_DNA"/>
</dbReference>
<organism evidence="1 2">
    <name type="scientific">Thioclava dalianensis</name>
    <dbReference type="NCBI Taxonomy" id="1185766"/>
    <lineage>
        <taxon>Bacteria</taxon>
        <taxon>Pseudomonadati</taxon>
        <taxon>Pseudomonadota</taxon>
        <taxon>Alphaproteobacteria</taxon>
        <taxon>Rhodobacterales</taxon>
        <taxon>Paracoccaceae</taxon>
        <taxon>Thioclava</taxon>
    </lineage>
</organism>
<dbReference type="OrthoDB" id="7864356at2"/>
<accession>A0A074TD71</accession>
<evidence type="ECO:0000313" key="1">
    <source>
        <dbReference type="EMBL" id="KEP69649.1"/>
    </source>
</evidence>
<dbReference type="AlphaFoldDB" id="A0A074TD71"/>
<reference evidence="1 2" key="1">
    <citation type="submission" date="2014-03" db="EMBL/GenBank/DDBJ databases">
        <title>The draft genome sequence of Thioclava dalianensis DLFJ1-1.</title>
        <authorList>
            <person name="Lai Q."/>
            <person name="Shao Z."/>
        </authorList>
    </citation>
    <scope>NUCLEOTIDE SEQUENCE [LARGE SCALE GENOMIC DNA]</scope>
    <source>
        <strain evidence="1 2">DLFJ1-1</strain>
    </source>
</reference>
<dbReference type="STRING" id="1185766.SAMN05216224_102704"/>
<dbReference type="eggNOG" id="ENOG5033Y3F">
    <property type="taxonomic scope" value="Bacteria"/>
</dbReference>
<name>A0A074TD71_9RHOB</name>
<proteinExistence type="predicted"/>
<keyword evidence="2" id="KW-1185">Reference proteome</keyword>
<sequence length="130" mass="14848">MTPSAPKLANAPAAHFDLDPFHVVAHRELAVRPLVAPGVCLNPMCSRSFAPSRSWQRYCSEPCRKMDELEMRRVGQKAAPALLAWRMGKYEKQDAALRALSRAGRNYVTRLQSEWYGDRLARASERRRHE</sequence>
<evidence type="ECO:0000313" key="2">
    <source>
        <dbReference type="Proteomes" id="UP000027725"/>
    </source>
</evidence>
<protein>
    <submittedName>
        <fullName evidence="1">Uncharacterized protein</fullName>
    </submittedName>
</protein>
<dbReference type="Proteomes" id="UP000027725">
    <property type="component" value="Unassembled WGS sequence"/>
</dbReference>
<comment type="caution">
    <text evidence="1">The sequence shown here is derived from an EMBL/GenBank/DDBJ whole genome shotgun (WGS) entry which is preliminary data.</text>
</comment>